<comment type="caution">
    <text evidence="1">The sequence shown here is derived from an EMBL/GenBank/DDBJ whole genome shotgun (WGS) entry which is preliminary data.</text>
</comment>
<protein>
    <submittedName>
        <fullName evidence="1">Uncharacterized protein</fullName>
    </submittedName>
</protein>
<name>A0A0F9NWM7_9ZZZZ</name>
<proteinExistence type="predicted"/>
<accession>A0A0F9NWM7</accession>
<gene>
    <name evidence="1" type="ORF">LCGC14_0900240</name>
</gene>
<evidence type="ECO:0000313" key="1">
    <source>
        <dbReference type="EMBL" id="KKN23905.1"/>
    </source>
</evidence>
<sequence length="64" mass="6902">MTDGHLALVQYFVYEIHITMTHILNASQNSCSKSANKVMAAGAIAHPIRGTIMNFGVRNSAANL</sequence>
<dbReference type="EMBL" id="LAZR01002929">
    <property type="protein sequence ID" value="KKN23905.1"/>
    <property type="molecule type" value="Genomic_DNA"/>
</dbReference>
<dbReference type="AlphaFoldDB" id="A0A0F9NWM7"/>
<organism evidence="1">
    <name type="scientific">marine sediment metagenome</name>
    <dbReference type="NCBI Taxonomy" id="412755"/>
    <lineage>
        <taxon>unclassified sequences</taxon>
        <taxon>metagenomes</taxon>
        <taxon>ecological metagenomes</taxon>
    </lineage>
</organism>
<reference evidence="1" key="1">
    <citation type="journal article" date="2015" name="Nature">
        <title>Complex archaea that bridge the gap between prokaryotes and eukaryotes.</title>
        <authorList>
            <person name="Spang A."/>
            <person name="Saw J.H."/>
            <person name="Jorgensen S.L."/>
            <person name="Zaremba-Niedzwiedzka K."/>
            <person name="Martijn J."/>
            <person name="Lind A.E."/>
            <person name="van Eijk R."/>
            <person name="Schleper C."/>
            <person name="Guy L."/>
            <person name="Ettema T.J."/>
        </authorList>
    </citation>
    <scope>NUCLEOTIDE SEQUENCE</scope>
</reference>